<reference evidence="2 3" key="1">
    <citation type="submission" date="2020-08" db="EMBL/GenBank/DDBJ databases">
        <title>Sequencing the genomes of 1000 actinobacteria strains.</title>
        <authorList>
            <person name="Klenk H.-P."/>
        </authorList>
    </citation>
    <scope>NUCLEOTIDE SEQUENCE [LARGE SCALE GENOMIC DNA]</scope>
    <source>
        <strain evidence="2 3">DSM 45518</strain>
    </source>
</reference>
<accession>A0A7W7CUQ0</accession>
<name>A0A7W7CUQ0_9ACTN</name>
<sequence>MRRPVLHRLLAGLAAMALVLAWALPAQAAAKAKVDLFVKSYTIAPGHGELIYTLLFADRPLPVARGAVSIKYRFVNQNRVFRLQEAGHPNNCSVDIETLLELNCGAEVSALTPAGVDSAVVGWVQVDGAAKPGDQATLTATMTVKGYAPVTRTARITAGEGVALTPVEPEKERSAAPGATLDTPLTITNSSAVPAQGTAVLASTQYAFESRTQYSNCAYLDGVLTACVFPQTLAAGATYQVTLPQRVRKDTAAPSEQYAGWRWMTDEEFADLRQYVIKGGFGRLGPAGRGGVLKLTEVVTAKAGPPQASVTEYAAHSLKLTVTGTKSSDLAAVAAKAKGKKGAVVTVPVGLRNNGPAAIDHSRVNGTWPTTRFYVPKGTTAVRVPDRCFPMAITGKIDENRPGAPGSLRYSCDFFSLLKVGGTLKFSFGLRIDKVVKGARGAVAVGAPAAELNKKNNTAAIVIN</sequence>
<keyword evidence="3" id="KW-1185">Reference proteome</keyword>
<protein>
    <recommendedName>
        <fullName evidence="4">DUF11 domain-containing protein</fullName>
    </recommendedName>
</protein>
<dbReference type="EMBL" id="JACHMF010000001">
    <property type="protein sequence ID" value="MBB4695025.1"/>
    <property type="molecule type" value="Genomic_DNA"/>
</dbReference>
<organism evidence="2 3">
    <name type="scientific">Paractinoplanes abujensis</name>
    <dbReference type="NCBI Taxonomy" id="882441"/>
    <lineage>
        <taxon>Bacteria</taxon>
        <taxon>Bacillati</taxon>
        <taxon>Actinomycetota</taxon>
        <taxon>Actinomycetes</taxon>
        <taxon>Micromonosporales</taxon>
        <taxon>Micromonosporaceae</taxon>
        <taxon>Paractinoplanes</taxon>
    </lineage>
</organism>
<evidence type="ECO:0000313" key="2">
    <source>
        <dbReference type="EMBL" id="MBB4695025.1"/>
    </source>
</evidence>
<feature type="chain" id="PRO_5030775227" description="DUF11 domain-containing protein" evidence="1">
    <location>
        <begin position="29"/>
        <end position="464"/>
    </location>
</feature>
<proteinExistence type="predicted"/>
<keyword evidence="1" id="KW-0732">Signal</keyword>
<dbReference type="Proteomes" id="UP000542742">
    <property type="component" value="Unassembled WGS sequence"/>
</dbReference>
<gene>
    <name evidence="2" type="ORF">BKA14_005173</name>
</gene>
<evidence type="ECO:0008006" key="4">
    <source>
        <dbReference type="Google" id="ProtNLM"/>
    </source>
</evidence>
<dbReference type="AlphaFoldDB" id="A0A7W7CUQ0"/>
<evidence type="ECO:0000256" key="1">
    <source>
        <dbReference type="SAM" id="SignalP"/>
    </source>
</evidence>
<feature type="signal peptide" evidence="1">
    <location>
        <begin position="1"/>
        <end position="28"/>
    </location>
</feature>
<dbReference type="RefSeq" id="WP_184953431.1">
    <property type="nucleotide sequence ID" value="NZ_BOMC01000072.1"/>
</dbReference>
<evidence type="ECO:0000313" key="3">
    <source>
        <dbReference type="Proteomes" id="UP000542742"/>
    </source>
</evidence>
<comment type="caution">
    <text evidence="2">The sequence shown here is derived from an EMBL/GenBank/DDBJ whole genome shotgun (WGS) entry which is preliminary data.</text>
</comment>